<gene>
    <name evidence="8" type="ordered locus">Saut_1983</name>
</gene>
<evidence type="ECO:0000259" key="7">
    <source>
        <dbReference type="PROSITE" id="PS51007"/>
    </source>
</evidence>
<evidence type="ECO:0000256" key="4">
    <source>
        <dbReference type="ARBA" id="ARBA00022982"/>
    </source>
</evidence>
<evidence type="ECO:0000313" key="8">
    <source>
        <dbReference type="EMBL" id="ADN10026.1"/>
    </source>
</evidence>
<keyword evidence="5 6" id="KW-0408">Iron</keyword>
<organism evidence="8 9">
    <name type="scientific">Sulfurimonas autotrophica (strain ATCC BAA-671 / DSM 16294 / JCM 11897 / OK10)</name>
    <dbReference type="NCBI Taxonomy" id="563040"/>
    <lineage>
        <taxon>Bacteria</taxon>
        <taxon>Pseudomonadati</taxon>
        <taxon>Campylobacterota</taxon>
        <taxon>Epsilonproteobacteria</taxon>
        <taxon>Campylobacterales</taxon>
        <taxon>Sulfurimonadaceae</taxon>
        <taxon>Sulfurimonas</taxon>
    </lineage>
</organism>
<dbReference type="GO" id="GO:0009055">
    <property type="term" value="F:electron transfer activity"/>
    <property type="evidence" value="ECO:0007669"/>
    <property type="project" value="InterPro"/>
</dbReference>
<keyword evidence="2 6" id="KW-0349">Heme</keyword>
<protein>
    <recommendedName>
        <fullName evidence="7">Cytochrome c domain-containing protein</fullName>
    </recommendedName>
</protein>
<evidence type="ECO:0000313" key="9">
    <source>
        <dbReference type="Proteomes" id="UP000007803"/>
    </source>
</evidence>
<dbReference type="Gene3D" id="1.10.760.10">
    <property type="entry name" value="Cytochrome c-like domain"/>
    <property type="match status" value="1"/>
</dbReference>
<evidence type="ECO:0000256" key="5">
    <source>
        <dbReference type="ARBA" id="ARBA00023004"/>
    </source>
</evidence>
<dbReference type="InterPro" id="IPR036909">
    <property type="entry name" value="Cyt_c-like_dom_sf"/>
</dbReference>
<dbReference type="SUPFAM" id="SSF46626">
    <property type="entry name" value="Cytochrome c"/>
    <property type="match status" value="1"/>
</dbReference>
<keyword evidence="9" id="KW-1185">Reference proteome</keyword>
<dbReference type="AlphaFoldDB" id="E0URE0"/>
<name>E0URE0_SULAO</name>
<sequence length="168" mass="18379">MRNIIAGFFILLTIGLMAWVASNGGAYNGGEAGRITEDIGNRVATTKIDSEPKAKSDREKENEALTALRDKAGNIGSFKVSDEYKSKCSSCHGVDGSGMQYGKKLMGPKLFGQSADELYKKLDDFKSGRKENMIMRGLLLHLSQDDLKRLAKEIGEFPARAEALKNSK</sequence>
<dbReference type="GO" id="GO:0046872">
    <property type="term" value="F:metal ion binding"/>
    <property type="evidence" value="ECO:0007669"/>
    <property type="project" value="UniProtKB-KW"/>
</dbReference>
<dbReference type="Proteomes" id="UP000007803">
    <property type="component" value="Chromosome"/>
</dbReference>
<dbReference type="PROSITE" id="PS51007">
    <property type="entry name" value="CYTC"/>
    <property type="match status" value="1"/>
</dbReference>
<dbReference type="OrthoDB" id="5339742at2"/>
<keyword evidence="4" id="KW-0249">Electron transport</keyword>
<accession>E0URE0</accession>
<reference evidence="9" key="1">
    <citation type="journal article" date="2010" name="Stand. Genomic Sci.">
        <title>Complete genome sequence of Sulfurimonas autotrophica type strain (OK10).</title>
        <authorList>
            <person name="Sikorski J."/>
            <person name="Munk C."/>
            <person name="Lapidus A."/>
            <person name="Djao O."/>
            <person name="Lucas S."/>
            <person name="Glavina Del Rio T."/>
            <person name="Nolan M."/>
            <person name="Tice H."/>
            <person name="Han C."/>
            <person name="Cheng J."/>
            <person name="Tapia R."/>
            <person name="Goodwin L."/>
            <person name="Pitluck S."/>
            <person name="Liolios K."/>
            <person name="Ivanova N."/>
            <person name="Mavromatis K."/>
            <person name="Mikhailova N."/>
            <person name="Pati A."/>
            <person name="Sims D."/>
            <person name="Meincke L."/>
            <person name="Brettin T."/>
            <person name="Detter J."/>
            <person name="Chen A."/>
            <person name="Palaniappan K."/>
            <person name="Land M."/>
            <person name="Hauser L."/>
            <person name="Chang Y."/>
            <person name="Jeffries C."/>
            <person name="Rohde M."/>
            <person name="Lang E."/>
            <person name="Spring S."/>
            <person name="Goker M."/>
            <person name="Woyke T."/>
            <person name="Bristow J."/>
            <person name="Eisen J."/>
            <person name="Markowitz V."/>
            <person name="Hugenholtz P."/>
            <person name="Kyrpides N."/>
            <person name="Klenk H."/>
        </authorList>
    </citation>
    <scope>NUCLEOTIDE SEQUENCE [LARGE SCALE GENOMIC DNA]</scope>
    <source>
        <strain evidence="9">ATCC BAA-671 / DSM 16294 / JCM 11897 / OK10</strain>
    </source>
</reference>
<proteinExistence type="predicted"/>
<evidence type="ECO:0000256" key="1">
    <source>
        <dbReference type="ARBA" id="ARBA00022448"/>
    </source>
</evidence>
<evidence type="ECO:0000256" key="6">
    <source>
        <dbReference type="PROSITE-ProRule" id="PRU00433"/>
    </source>
</evidence>
<dbReference type="InterPro" id="IPR009056">
    <property type="entry name" value="Cyt_c-like_dom"/>
</dbReference>
<dbReference type="HOGENOM" id="CLU_129904_0_0_7"/>
<evidence type="ECO:0000256" key="2">
    <source>
        <dbReference type="ARBA" id="ARBA00022617"/>
    </source>
</evidence>
<dbReference type="Pfam" id="PF00034">
    <property type="entry name" value="Cytochrom_C"/>
    <property type="match status" value="1"/>
</dbReference>
<evidence type="ECO:0000256" key="3">
    <source>
        <dbReference type="ARBA" id="ARBA00022723"/>
    </source>
</evidence>
<keyword evidence="1" id="KW-0813">Transport</keyword>
<dbReference type="RefSeq" id="WP_013327779.1">
    <property type="nucleotide sequence ID" value="NC_014506.1"/>
</dbReference>
<dbReference type="PANTHER" id="PTHR33751">
    <property type="entry name" value="CBB3-TYPE CYTOCHROME C OXIDASE SUBUNIT FIXP"/>
    <property type="match status" value="1"/>
</dbReference>
<dbReference type="InterPro" id="IPR050597">
    <property type="entry name" value="Cytochrome_c_Oxidase_Subunit"/>
</dbReference>
<dbReference type="eggNOG" id="COG2863">
    <property type="taxonomic scope" value="Bacteria"/>
</dbReference>
<dbReference type="PANTHER" id="PTHR33751:SF9">
    <property type="entry name" value="CYTOCHROME C4"/>
    <property type="match status" value="1"/>
</dbReference>
<dbReference type="GO" id="GO:0020037">
    <property type="term" value="F:heme binding"/>
    <property type="evidence" value="ECO:0007669"/>
    <property type="project" value="InterPro"/>
</dbReference>
<dbReference type="KEGG" id="sua:Saut_1983"/>
<keyword evidence="3 6" id="KW-0479">Metal-binding</keyword>
<feature type="domain" description="Cytochrome c" evidence="7">
    <location>
        <begin position="69"/>
        <end position="158"/>
    </location>
</feature>
<dbReference type="STRING" id="563040.Saut_1983"/>
<dbReference type="EMBL" id="CP002205">
    <property type="protein sequence ID" value="ADN10026.1"/>
    <property type="molecule type" value="Genomic_DNA"/>
</dbReference>